<dbReference type="PROSITE" id="PS00092">
    <property type="entry name" value="N6_MTASE"/>
    <property type="match status" value="1"/>
</dbReference>
<dbReference type="Gene3D" id="3.40.50.150">
    <property type="entry name" value="Vaccinia Virus protein VP39"/>
    <property type="match status" value="1"/>
</dbReference>
<dbReference type="InterPro" id="IPR029063">
    <property type="entry name" value="SAM-dependent_MTases_sf"/>
</dbReference>
<dbReference type="PANTHER" id="PTHR43542:SF1">
    <property type="entry name" value="METHYLTRANSFERASE"/>
    <property type="match status" value="1"/>
</dbReference>
<dbReference type="NCBIfam" id="TIGR00095">
    <property type="entry name" value="16S rRNA (guanine(966)-N(2))-methyltransferase RsmD"/>
    <property type="match status" value="1"/>
</dbReference>
<dbReference type="AlphaFoldDB" id="A0A9D1DPY9"/>
<comment type="caution">
    <text evidence="3">The sequence shown here is derived from an EMBL/GenBank/DDBJ whole genome shotgun (WGS) entry which is preliminary data.</text>
</comment>
<dbReference type="PIRSF" id="PIRSF004553">
    <property type="entry name" value="CHP00095"/>
    <property type="match status" value="1"/>
</dbReference>
<dbReference type="InterPro" id="IPR002052">
    <property type="entry name" value="DNA_methylase_N6_adenine_CS"/>
</dbReference>
<dbReference type="SUPFAM" id="SSF53335">
    <property type="entry name" value="S-adenosyl-L-methionine-dependent methyltransferases"/>
    <property type="match status" value="1"/>
</dbReference>
<evidence type="ECO:0000313" key="4">
    <source>
        <dbReference type="Proteomes" id="UP000886785"/>
    </source>
</evidence>
<name>A0A9D1DPY9_9FIRM</name>
<reference evidence="3" key="2">
    <citation type="journal article" date="2021" name="PeerJ">
        <title>Extensive microbial diversity within the chicken gut microbiome revealed by metagenomics and culture.</title>
        <authorList>
            <person name="Gilroy R."/>
            <person name="Ravi A."/>
            <person name="Getino M."/>
            <person name="Pursley I."/>
            <person name="Horton D.L."/>
            <person name="Alikhan N.F."/>
            <person name="Baker D."/>
            <person name="Gharbi K."/>
            <person name="Hall N."/>
            <person name="Watson M."/>
            <person name="Adriaenssens E.M."/>
            <person name="Foster-Nyarko E."/>
            <person name="Jarju S."/>
            <person name="Secka A."/>
            <person name="Antonio M."/>
            <person name="Oren A."/>
            <person name="Chaudhuri R.R."/>
            <person name="La Ragione R."/>
            <person name="Hildebrand F."/>
            <person name="Pallen M.J."/>
        </authorList>
    </citation>
    <scope>NUCLEOTIDE SEQUENCE</scope>
    <source>
        <strain evidence="3">ChiSjej1B19-7085</strain>
    </source>
</reference>
<keyword evidence="2 3" id="KW-0808">Transferase</keyword>
<dbReference type="CDD" id="cd02440">
    <property type="entry name" value="AdoMet_MTases"/>
    <property type="match status" value="1"/>
</dbReference>
<dbReference type="Pfam" id="PF03602">
    <property type="entry name" value="Cons_hypoth95"/>
    <property type="match status" value="1"/>
</dbReference>
<gene>
    <name evidence="3" type="primary">rsmD</name>
    <name evidence="3" type="ORF">IAA54_04315</name>
</gene>
<organism evidence="3 4">
    <name type="scientific">Candidatus Gallacutalibacter pullicola</name>
    <dbReference type="NCBI Taxonomy" id="2840830"/>
    <lineage>
        <taxon>Bacteria</taxon>
        <taxon>Bacillati</taxon>
        <taxon>Bacillota</taxon>
        <taxon>Clostridia</taxon>
        <taxon>Eubacteriales</taxon>
        <taxon>Candidatus Gallacutalibacter</taxon>
    </lineage>
</organism>
<evidence type="ECO:0000256" key="2">
    <source>
        <dbReference type="ARBA" id="ARBA00022679"/>
    </source>
</evidence>
<evidence type="ECO:0000256" key="1">
    <source>
        <dbReference type="ARBA" id="ARBA00022603"/>
    </source>
</evidence>
<dbReference type="InterPro" id="IPR004398">
    <property type="entry name" value="RNA_MeTrfase_RsmD"/>
</dbReference>
<dbReference type="GO" id="GO:0052913">
    <property type="term" value="F:16S rRNA (guanine(966)-N(2))-methyltransferase activity"/>
    <property type="evidence" value="ECO:0007669"/>
    <property type="project" value="UniProtKB-EC"/>
</dbReference>
<accession>A0A9D1DPY9</accession>
<reference evidence="3" key="1">
    <citation type="submission" date="2020-10" db="EMBL/GenBank/DDBJ databases">
        <authorList>
            <person name="Gilroy R."/>
        </authorList>
    </citation>
    <scope>NUCLEOTIDE SEQUENCE</scope>
    <source>
        <strain evidence="3">ChiSjej1B19-7085</strain>
    </source>
</reference>
<protein>
    <submittedName>
        <fullName evidence="3">16S rRNA (Guanine(966)-N(2))-methyltransferase RsmD</fullName>
        <ecNumber evidence="3">2.1.1.171</ecNumber>
    </submittedName>
</protein>
<dbReference type="EMBL" id="DVHF01000050">
    <property type="protein sequence ID" value="HIR56870.1"/>
    <property type="molecule type" value="Genomic_DNA"/>
</dbReference>
<dbReference type="Proteomes" id="UP000886785">
    <property type="component" value="Unassembled WGS sequence"/>
</dbReference>
<dbReference type="EC" id="2.1.1.171" evidence="3"/>
<proteinExistence type="predicted"/>
<dbReference type="GO" id="GO:0003676">
    <property type="term" value="F:nucleic acid binding"/>
    <property type="evidence" value="ECO:0007669"/>
    <property type="project" value="InterPro"/>
</dbReference>
<keyword evidence="1 3" id="KW-0489">Methyltransferase</keyword>
<sequence length="183" mass="20209">MRVITGSARGKRLAVLEGEAVRPTTDRVKEALFNIIQFQIEGRRVLDLFAGSGQLGIEALSRGASEAVFVDCAKESIAVITKNVENCGLAGQARIVQTDYASYLARRDGTFDLVFLDPPYRTGLLEKALPLVAARMNGGGTIVCEHPVDEELPEIAGDFEKQRSYRYGKIYLTVYHRKDVTQE</sequence>
<dbReference type="PANTHER" id="PTHR43542">
    <property type="entry name" value="METHYLTRANSFERASE"/>
    <property type="match status" value="1"/>
</dbReference>
<evidence type="ECO:0000313" key="3">
    <source>
        <dbReference type="EMBL" id="HIR56870.1"/>
    </source>
</evidence>